<evidence type="ECO:0000256" key="1">
    <source>
        <dbReference type="ARBA" id="ARBA00007074"/>
    </source>
</evidence>
<name>A0A146KFU3_9EUKA</name>
<dbReference type="GO" id="GO:0006508">
    <property type="term" value="P:proteolysis"/>
    <property type="evidence" value="ECO:0007669"/>
    <property type="project" value="UniProtKB-KW"/>
</dbReference>
<evidence type="ECO:0000256" key="3">
    <source>
        <dbReference type="ARBA" id="ARBA00022801"/>
    </source>
</evidence>
<keyword evidence="2" id="KW-0645">Protease</keyword>
<evidence type="ECO:0000313" key="6">
    <source>
        <dbReference type="EMBL" id="JAP94505.1"/>
    </source>
</evidence>
<dbReference type="PANTHER" id="PTHR47359:SF3">
    <property type="entry name" value="NLP_P60 DOMAIN-CONTAINING PROTEIN-RELATED"/>
    <property type="match status" value="1"/>
</dbReference>
<accession>A0A146KFU3</accession>
<keyword evidence="4" id="KW-0788">Thiol protease</keyword>
<dbReference type="AlphaFoldDB" id="A0A146KFU3"/>
<dbReference type="InterPro" id="IPR000064">
    <property type="entry name" value="NLP_P60_dom"/>
</dbReference>
<proteinExistence type="inferred from homology"/>
<sequence length="129" mass="14485">SIQSSLGDAVAKCGLSQLGKPFEQNKNGPNSFDGPGLVQYCYQKQGRSVPRTVDQLCSHGQIILVPSPGDIVCCDHYGVKKTDYVGIYTKDESLIHVPAVIRDYPFRPGYVKEEPMKYAVFSYYYRRIE</sequence>
<evidence type="ECO:0000256" key="4">
    <source>
        <dbReference type="ARBA" id="ARBA00022807"/>
    </source>
</evidence>
<protein>
    <submittedName>
        <fullName evidence="6">NlpC/P60 family protein</fullName>
    </submittedName>
</protein>
<evidence type="ECO:0000259" key="5">
    <source>
        <dbReference type="PROSITE" id="PS51935"/>
    </source>
</evidence>
<dbReference type="GO" id="GO:0008234">
    <property type="term" value="F:cysteine-type peptidase activity"/>
    <property type="evidence" value="ECO:0007669"/>
    <property type="project" value="UniProtKB-KW"/>
</dbReference>
<gene>
    <name evidence="6" type="ORF">TPC1_12821</name>
</gene>
<dbReference type="PROSITE" id="PS51935">
    <property type="entry name" value="NLPC_P60"/>
    <property type="match status" value="1"/>
</dbReference>
<dbReference type="Gene3D" id="3.90.1720.10">
    <property type="entry name" value="endopeptidase domain like (from Nostoc punctiforme)"/>
    <property type="match status" value="1"/>
</dbReference>
<organism evidence="6">
    <name type="scientific">Trepomonas sp. PC1</name>
    <dbReference type="NCBI Taxonomy" id="1076344"/>
    <lineage>
        <taxon>Eukaryota</taxon>
        <taxon>Metamonada</taxon>
        <taxon>Diplomonadida</taxon>
        <taxon>Hexamitidae</taxon>
        <taxon>Hexamitinae</taxon>
        <taxon>Trepomonas</taxon>
    </lineage>
</organism>
<reference evidence="6" key="1">
    <citation type="submission" date="2015-07" db="EMBL/GenBank/DDBJ databases">
        <title>Adaptation to a free-living lifestyle via gene acquisitions in the diplomonad Trepomonas sp. PC1.</title>
        <authorList>
            <person name="Xu F."/>
            <person name="Jerlstrom-Hultqvist J."/>
            <person name="Kolisko M."/>
            <person name="Simpson A.G.B."/>
            <person name="Roger A.J."/>
            <person name="Svard S.G."/>
            <person name="Andersson J.O."/>
        </authorList>
    </citation>
    <scope>NUCLEOTIDE SEQUENCE</scope>
    <source>
        <strain evidence="6">PC1</strain>
    </source>
</reference>
<dbReference type="PANTHER" id="PTHR47359">
    <property type="entry name" value="PEPTIDOGLYCAN DL-ENDOPEPTIDASE CWLO"/>
    <property type="match status" value="1"/>
</dbReference>
<feature type="non-terminal residue" evidence="6">
    <location>
        <position position="129"/>
    </location>
</feature>
<dbReference type="InterPro" id="IPR038765">
    <property type="entry name" value="Papain-like_cys_pep_sf"/>
</dbReference>
<keyword evidence="3" id="KW-0378">Hydrolase</keyword>
<dbReference type="EMBL" id="GDID01002101">
    <property type="protein sequence ID" value="JAP94505.1"/>
    <property type="molecule type" value="Transcribed_RNA"/>
</dbReference>
<dbReference type="SUPFAM" id="SSF54001">
    <property type="entry name" value="Cysteine proteinases"/>
    <property type="match status" value="1"/>
</dbReference>
<evidence type="ECO:0000256" key="2">
    <source>
        <dbReference type="ARBA" id="ARBA00022670"/>
    </source>
</evidence>
<dbReference type="InterPro" id="IPR051794">
    <property type="entry name" value="PG_Endopeptidase_C40"/>
</dbReference>
<comment type="similarity">
    <text evidence="1">Belongs to the peptidase C40 family.</text>
</comment>
<dbReference type="Pfam" id="PF00877">
    <property type="entry name" value="NLPC_P60"/>
    <property type="match status" value="1"/>
</dbReference>
<feature type="domain" description="NlpC/P60" evidence="5">
    <location>
        <begin position="4"/>
        <end position="129"/>
    </location>
</feature>
<feature type="non-terminal residue" evidence="6">
    <location>
        <position position="1"/>
    </location>
</feature>